<dbReference type="AlphaFoldDB" id="A0A1X2GEF0"/>
<reference evidence="2 3" key="1">
    <citation type="submission" date="2016-07" db="EMBL/GenBank/DDBJ databases">
        <title>Pervasive Adenine N6-methylation of Active Genes in Fungi.</title>
        <authorList>
            <consortium name="DOE Joint Genome Institute"/>
            <person name="Mondo S.J."/>
            <person name="Dannebaum R.O."/>
            <person name="Kuo R.C."/>
            <person name="Labutti K."/>
            <person name="Haridas S."/>
            <person name="Kuo A."/>
            <person name="Salamov A."/>
            <person name="Ahrendt S.R."/>
            <person name="Lipzen A."/>
            <person name="Sullivan W."/>
            <person name="Andreopoulos W.B."/>
            <person name="Clum A."/>
            <person name="Lindquist E."/>
            <person name="Daum C."/>
            <person name="Ramamoorthy G.K."/>
            <person name="Gryganskyi A."/>
            <person name="Culley D."/>
            <person name="Magnuson J.K."/>
            <person name="James T.Y."/>
            <person name="O'Malley M.A."/>
            <person name="Stajich J.E."/>
            <person name="Spatafora J.W."/>
            <person name="Visel A."/>
            <person name="Grigoriev I.V."/>
        </authorList>
    </citation>
    <scope>NUCLEOTIDE SEQUENCE [LARGE SCALE GENOMIC DNA]</scope>
    <source>
        <strain evidence="2 3">NRRL 3301</strain>
    </source>
</reference>
<sequence length="211" mass="23494">MKRMMMTLPPWYFLTVFALMGFNWNLSMASAHPKLNFPISKWTTCMVNHRNVCSCMESIQDIVSFTHLLKKTSTSREMIALPQALSTAATAPMVGMVGTCDSRIMNGYHSLVDMGAHAFENVGSKILAWRRSSRVYHQQKLAILTASFSAPSMYSNTLMISPNILLMTIPCIGSWTIVGTRRCAQKSSTTSSMVVTSTNTRRKTMIAASFQ</sequence>
<keyword evidence="1" id="KW-0732">Signal</keyword>
<name>A0A1X2GEF0_9FUNG</name>
<keyword evidence="3" id="KW-1185">Reference proteome</keyword>
<evidence type="ECO:0000313" key="2">
    <source>
        <dbReference type="EMBL" id="ORX51890.1"/>
    </source>
</evidence>
<organism evidence="2 3">
    <name type="scientific">Hesseltinella vesiculosa</name>
    <dbReference type="NCBI Taxonomy" id="101127"/>
    <lineage>
        <taxon>Eukaryota</taxon>
        <taxon>Fungi</taxon>
        <taxon>Fungi incertae sedis</taxon>
        <taxon>Mucoromycota</taxon>
        <taxon>Mucoromycotina</taxon>
        <taxon>Mucoromycetes</taxon>
        <taxon>Mucorales</taxon>
        <taxon>Cunninghamellaceae</taxon>
        <taxon>Hesseltinella</taxon>
    </lineage>
</organism>
<evidence type="ECO:0008006" key="4">
    <source>
        <dbReference type="Google" id="ProtNLM"/>
    </source>
</evidence>
<evidence type="ECO:0000313" key="3">
    <source>
        <dbReference type="Proteomes" id="UP000242146"/>
    </source>
</evidence>
<dbReference type="EMBL" id="MCGT01000019">
    <property type="protein sequence ID" value="ORX51890.1"/>
    <property type="molecule type" value="Genomic_DNA"/>
</dbReference>
<feature type="signal peptide" evidence="1">
    <location>
        <begin position="1"/>
        <end position="29"/>
    </location>
</feature>
<feature type="chain" id="PRO_5010853614" description="Phosphatidic acid phosphatase type 2/haloperoxidase domain-containing protein" evidence="1">
    <location>
        <begin position="30"/>
        <end position="211"/>
    </location>
</feature>
<dbReference type="Proteomes" id="UP000242146">
    <property type="component" value="Unassembled WGS sequence"/>
</dbReference>
<proteinExistence type="predicted"/>
<protein>
    <recommendedName>
        <fullName evidence="4">Phosphatidic acid phosphatase type 2/haloperoxidase domain-containing protein</fullName>
    </recommendedName>
</protein>
<evidence type="ECO:0000256" key="1">
    <source>
        <dbReference type="SAM" id="SignalP"/>
    </source>
</evidence>
<gene>
    <name evidence="2" type="ORF">DM01DRAFT_1063730</name>
</gene>
<accession>A0A1X2GEF0</accession>
<comment type="caution">
    <text evidence="2">The sequence shown here is derived from an EMBL/GenBank/DDBJ whole genome shotgun (WGS) entry which is preliminary data.</text>
</comment>